<organism evidence="1 2">
    <name type="scientific">Gordonia hydrophobica</name>
    <dbReference type="NCBI Taxonomy" id="40516"/>
    <lineage>
        <taxon>Bacteria</taxon>
        <taxon>Bacillati</taxon>
        <taxon>Actinomycetota</taxon>
        <taxon>Actinomycetes</taxon>
        <taxon>Mycobacteriales</taxon>
        <taxon>Gordoniaceae</taxon>
        <taxon>Gordonia</taxon>
    </lineage>
</organism>
<name>A0ABZ2U3Z0_9ACTN</name>
<dbReference type="EMBL" id="CP136137">
    <property type="protein sequence ID" value="WYY08026.1"/>
    <property type="molecule type" value="Genomic_DNA"/>
</dbReference>
<protein>
    <submittedName>
        <fullName evidence="1">Nuclear transport factor 2 family protein</fullName>
    </submittedName>
</protein>
<proteinExistence type="predicted"/>
<dbReference type="Gene3D" id="3.10.450.50">
    <property type="match status" value="1"/>
</dbReference>
<dbReference type="InterPro" id="IPR032710">
    <property type="entry name" value="NTF2-like_dom_sf"/>
</dbReference>
<reference evidence="1 2" key="1">
    <citation type="journal article" date="2023" name="Virus Evol.">
        <title>Computational host range prediction-The good, the bad, and the ugly.</title>
        <authorList>
            <person name="Howell A.A."/>
            <person name="Versoza C.J."/>
            <person name="Pfeifer S.P."/>
        </authorList>
    </citation>
    <scope>NUCLEOTIDE SEQUENCE [LARGE SCALE GENOMIC DNA]</scope>
    <source>
        <strain evidence="1 2">1610/1b</strain>
    </source>
</reference>
<keyword evidence="2" id="KW-1185">Reference proteome</keyword>
<accession>A0ABZ2U3Z0</accession>
<dbReference type="SUPFAM" id="SSF54427">
    <property type="entry name" value="NTF2-like"/>
    <property type="match status" value="1"/>
</dbReference>
<sequence length="128" mass="13767">MHITLPTDCGNAPRIGIVSEFVTSWASRDAEAMTAWLTDDVSWTIGGRQSAGDEAIADVVCPAEAADYLEVSSVITHGRLASCDGFLESGSSRVHFSHVFRFASTSKAAKIKEARTYLVEWPGSVDSE</sequence>
<evidence type="ECO:0000313" key="2">
    <source>
        <dbReference type="Proteomes" id="UP001479933"/>
    </source>
</evidence>
<evidence type="ECO:0000313" key="1">
    <source>
        <dbReference type="EMBL" id="WYY08026.1"/>
    </source>
</evidence>
<dbReference type="RefSeq" id="WP_066167219.1">
    <property type="nucleotide sequence ID" value="NZ_CP136137.1"/>
</dbReference>
<gene>
    <name evidence="1" type="ORF">RVF87_02770</name>
</gene>
<dbReference type="Proteomes" id="UP001479933">
    <property type="component" value="Chromosome"/>
</dbReference>